<evidence type="ECO:0000313" key="3">
    <source>
        <dbReference type="Proteomes" id="UP000032141"/>
    </source>
</evidence>
<protein>
    <submittedName>
        <fullName evidence="2">Uncharacterized protein</fullName>
    </submittedName>
</protein>
<dbReference type="HOGENOM" id="CLU_2378849_0_0_1"/>
<sequence>RTSSGYFLGSSSIDAFLDIYPSIDPFIKKRSEYTEGHLPRNIPRDTFPRNIPRDMFHGIYRGTFSSECSEEDVPRIPSENSEGFPRKEEIPKNYF</sequence>
<dbReference type="AlphaFoldDB" id="A0A0D3BXS1"/>
<reference evidence="2 3" key="1">
    <citation type="journal article" date="2014" name="Genome Biol.">
        <title>Transcriptome and methylome profiling reveals relics of genome dominance in the mesopolyploid Brassica oleracea.</title>
        <authorList>
            <person name="Parkin I.A."/>
            <person name="Koh C."/>
            <person name="Tang H."/>
            <person name="Robinson S.J."/>
            <person name="Kagale S."/>
            <person name="Clarke W.E."/>
            <person name="Town C.D."/>
            <person name="Nixon J."/>
            <person name="Krishnakumar V."/>
            <person name="Bidwell S.L."/>
            <person name="Denoeud F."/>
            <person name="Belcram H."/>
            <person name="Links M.G."/>
            <person name="Just J."/>
            <person name="Clarke C."/>
            <person name="Bender T."/>
            <person name="Huebert T."/>
            <person name="Mason A.S."/>
            <person name="Pires J.C."/>
            <person name="Barker G."/>
            <person name="Moore J."/>
            <person name="Walley P.G."/>
            <person name="Manoli S."/>
            <person name="Batley J."/>
            <person name="Edwards D."/>
            <person name="Nelson M.N."/>
            <person name="Wang X."/>
            <person name="Paterson A.H."/>
            <person name="King G."/>
            <person name="Bancroft I."/>
            <person name="Chalhoub B."/>
            <person name="Sharpe A.G."/>
        </authorList>
    </citation>
    <scope>NUCLEOTIDE SEQUENCE</scope>
    <source>
        <strain evidence="2 3">cv. TO1000</strain>
    </source>
</reference>
<dbReference type="Gramene" id="Bo4g116830.1">
    <property type="protein sequence ID" value="Bo4g116830.1"/>
    <property type="gene ID" value="Bo4g116830"/>
</dbReference>
<keyword evidence="3" id="KW-1185">Reference proteome</keyword>
<name>A0A0D3BXS1_BRAOL</name>
<dbReference type="EnsemblPlants" id="Bo4g116830.1">
    <property type="protein sequence ID" value="Bo4g116830.1"/>
    <property type="gene ID" value="Bo4g116830"/>
</dbReference>
<proteinExistence type="predicted"/>
<feature type="region of interest" description="Disordered" evidence="1">
    <location>
        <begin position="70"/>
        <end position="95"/>
    </location>
</feature>
<evidence type="ECO:0000256" key="1">
    <source>
        <dbReference type="SAM" id="MobiDB-lite"/>
    </source>
</evidence>
<organism evidence="2 3">
    <name type="scientific">Brassica oleracea var. oleracea</name>
    <dbReference type="NCBI Taxonomy" id="109376"/>
    <lineage>
        <taxon>Eukaryota</taxon>
        <taxon>Viridiplantae</taxon>
        <taxon>Streptophyta</taxon>
        <taxon>Embryophyta</taxon>
        <taxon>Tracheophyta</taxon>
        <taxon>Spermatophyta</taxon>
        <taxon>Magnoliopsida</taxon>
        <taxon>eudicotyledons</taxon>
        <taxon>Gunneridae</taxon>
        <taxon>Pentapetalae</taxon>
        <taxon>rosids</taxon>
        <taxon>malvids</taxon>
        <taxon>Brassicales</taxon>
        <taxon>Brassicaceae</taxon>
        <taxon>Brassiceae</taxon>
        <taxon>Brassica</taxon>
    </lineage>
</organism>
<accession>A0A0D3BXS1</accession>
<dbReference type="Proteomes" id="UP000032141">
    <property type="component" value="Chromosome C4"/>
</dbReference>
<reference evidence="2" key="2">
    <citation type="submission" date="2015-03" db="UniProtKB">
        <authorList>
            <consortium name="EnsemblPlants"/>
        </authorList>
    </citation>
    <scope>IDENTIFICATION</scope>
</reference>
<evidence type="ECO:0000313" key="2">
    <source>
        <dbReference type="EnsemblPlants" id="Bo4g116830.1"/>
    </source>
</evidence>
<feature type="compositionally biased region" description="Basic and acidic residues" evidence="1">
    <location>
        <begin position="84"/>
        <end position="95"/>
    </location>
</feature>